<dbReference type="Proteomes" id="UP000242414">
    <property type="component" value="Unassembled WGS sequence"/>
</dbReference>
<proteinExistence type="predicted"/>
<comment type="subcellular location">
    <subcellularLocation>
        <location evidence="1">Membrane</location>
        <topology evidence="1">Single-pass membrane protein</topology>
    </subcellularLocation>
</comment>
<dbReference type="AlphaFoldDB" id="A0A1X0QVR5"/>
<dbReference type="PANTHER" id="PTHR43908">
    <property type="entry name" value="AT29763P-RELATED"/>
    <property type="match status" value="1"/>
</dbReference>
<evidence type="ECO:0000256" key="2">
    <source>
        <dbReference type="ARBA" id="ARBA00022692"/>
    </source>
</evidence>
<name>A0A1X0QVR5_RHIZD</name>
<dbReference type="SUPFAM" id="SSF46565">
    <property type="entry name" value="Chaperone J-domain"/>
    <property type="match status" value="1"/>
</dbReference>
<feature type="transmembrane region" description="Helical" evidence="6">
    <location>
        <begin position="238"/>
        <end position="255"/>
    </location>
</feature>
<evidence type="ECO:0000256" key="3">
    <source>
        <dbReference type="ARBA" id="ARBA00022989"/>
    </source>
</evidence>
<evidence type="ECO:0000256" key="6">
    <source>
        <dbReference type="SAM" id="Phobius"/>
    </source>
</evidence>
<dbReference type="PANTHER" id="PTHR43908:SF3">
    <property type="entry name" value="AT29763P-RELATED"/>
    <property type="match status" value="1"/>
</dbReference>
<sequence length="348" mass="41218">MESNKDEAIRCLSIAKSSFEVGDYSKAQRLAEKSKRLYPTERAEQFLQIIKRQTDPAPKTIPLQKNNAQTDKKYTTEQVNAVKAILACSNCYYKVLSVDRTATDAEIKKAYRKKALLFHPDKNSTPGADEAFKLISKAFNTLSDPHKRAIHDSGGDREDGRRSAPTYRSTYHRRRREEVSPEDLFNLFFGRNGPRFNQDRYTDHAHFYKYQRYQQYQRQRQHQRQRQQQQQEDGSMKYFPFIFIILALVLSAMMSSQSEPLYTFQTLSPNTYKRVTSLNQVDYFVNPKTFFPRIGNSHYKLREIERQIELDWVNELARTCQREQRQRGYRRSKLPKSCQEYDRLARRL</sequence>
<dbReference type="Pfam" id="PF09320">
    <property type="entry name" value="DUF1977"/>
    <property type="match status" value="1"/>
</dbReference>
<organism evidence="8">
    <name type="scientific">Rhizopus microsporus var. microsporus</name>
    <dbReference type="NCBI Taxonomy" id="86635"/>
    <lineage>
        <taxon>Eukaryota</taxon>
        <taxon>Fungi</taxon>
        <taxon>Fungi incertae sedis</taxon>
        <taxon>Mucoromycota</taxon>
        <taxon>Mucoromycotina</taxon>
        <taxon>Mucoromycetes</taxon>
        <taxon>Mucorales</taxon>
        <taxon>Mucorineae</taxon>
        <taxon>Rhizopodaceae</taxon>
        <taxon>Rhizopus</taxon>
    </lineage>
</organism>
<evidence type="ECO:0000259" key="7">
    <source>
        <dbReference type="PROSITE" id="PS50076"/>
    </source>
</evidence>
<dbReference type="InterPro" id="IPR001623">
    <property type="entry name" value="DnaJ_domain"/>
</dbReference>
<protein>
    <submittedName>
        <fullName evidence="8">DnaJ-domain-containing protein</fullName>
    </submittedName>
</protein>
<dbReference type="CDD" id="cd06257">
    <property type="entry name" value="DnaJ"/>
    <property type="match status" value="1"/>
</dbReference>
<keyword evidence="3 6" id="KW-1133">Transmembrane helix</keyword>
<dbReference type="OrthoDB" id="1507364at2759"/>
<dbReference type="GO" id="GO:0071218">
    <property type="term" value="P:cellular response to misfolded protein"/>
    <property type="evidence" value="ECO:0007669"/>
    <property type="project" value="TreeGrafter"/>
</dbReference>
<dbReference type="PROSITE" id="PS50076">
    <property type="entry name" value="DNAJ_2"/>
    <property type="match status" value="1"/>
</dbReference>
<dbReference type="Gene3D" id="1.10.287.110">
    <property type="entry name" value="DnaJ domain"/>
    <property type="match status" value="1"/>
</dbReference>
<gene>
    <name evidence="8" type="ORF">BCV72DRAFT_24697</name>
</gene>
<dbReference type="PRINTS" id="PR00625">
    <property type="entry name" value="JDOMAIN"/>
</dbReference>
<dbReference type="GO" id="GO:0030544">
    <property type="term" value="F:Hsp70 protein binding"/>
    <property type="evidence" value="ECO:0007669"/>
    <property type="project" value="TreeGrafter"/>
</dbReference>
<feature type="domain" description="J" evidence="7">
    <location>
        <begin position="91"/>
        <end position="155"/>
    </location>
</feature>
<dbReference type="VEuPathDB" id="FungiDB:BCV72DRAFT_24697"/>
<dbReference type="InterPro" id="IPR015399">
    <property type="entry name" value="DUF1977_DnaJ-like"/>
</dbReference>
<reference evidence="8" key="1">
    <citation type="journal article" date="2016" name="Proc. Natl. Acad. Sci. U.S.A.">
        <title>Lipid metabolic changes in an early divergent fungus govern the establishment of a mutualistic symbiosis with endobacteria.</title>
        <authorList>
            <person name="Lastovetsky O.A."/>
            <person name="Gaspar M.L."/>
            <person name="Mondo S.J."/>
            <person name="LaButti K.M."/>
            <person name="Sandor L."/>
            <person name="Grigoriev I.V."/>
            <person name="Henry S.A."/>
            <person name="Pawlowska T.E."/>
        </authorList>
    </citation>
    <scope>NUCLEOTIDE SEQUENCE [LARGE SCALE GENOMIC DNA]</scope>
    <source>
        <strain evidence="8">ATCC 52814</strain>
    </source>
</reference>
<dbReference type="Pfam" id="PF00226">
    <property type="entry name" value="DnaJ"/>
    <property type="match status" value="1"/>
</dbReference>
<keyword evidence="4 6" id="KW-0472">Membrane</keyword>
<dbReference type="GO" id="GO:0005789">
    <property type="term" value="C:endoplasmic reticulum membrane"/>
    <property type="evidence" value="ECO:0007669"/>
    <property type="project" value="TreeGrafter"/>
</dbReference>
<feature type="compositionally biased region" description="Basic and acidic residues" evidence="5">
    <location>
        <begin position="145"/>
        <end position="162"/>
    </location>
</feature>
<evidence type="ECO:0000256" key="1">
    <source>
        <dbReference type="ARBA" id="ARBA00004167"/>
    </source>
</evidence>
<dbReference type="EMBL" id="KV921989">
    <property type="protein sequence ID" value="ORE03847.1"/>
    <property type="molecule type" value="Genomic_DNA"/>
</dbReference>
<feature type="region of interest" description="Disordered" evidence="5">
    <location>
        <begin position="145"/>
        <end position="175"/>
    </location>
</feature>
<evidence type="ECO:0000256" key="5">
    <source>
        <dbReference type="SAM" id="MobiDB-lite"/>
    </source>
</evidence>
<dbReference type="InterPro" id="IPR051100">
    <property type="entry name" value="DnaJ_subfamily_B/C"/>
</dbReference>
<accession>A0A1X0QVR5</accession>
<evidence type="ECO:0000256" key="4">
    <source>
        <dbReference type="ARBA" id="ARBA00023136"/>
    </source>
</evidence>
<evidence type="ECO:0000313" key="8">
    <source>
        <dbReference type="EMBL" id="ORE03847.1"/>
    </source>
</evidence>
<dbReference type="InterPro" id="IPR036869">
    <property type="entry name" value="J_dom_sf"/>
</dbReference>
<dbReference type="SMART" id="SM00271">
    <property type="entry name" value="DnaJ"/>
    <property type="match status" value="1"/>
</dbReference>
<keyword evidence="2 6" id="KW-0812">Transmembrane</keyword>